<proteinExistence type="predicted"/>
<protein>
    <recommendedName>
        <fullName evidence="3">Acyl-CoA dehydrogenase</fullName>
    </recommendedName>
</protein>
<organism evidence="1 2">
    <name type="scientific">Sandaracinobacteroides saxicola</name>
    <dbReference type="NCBI Taxonomy" id="2759707"/>
    <lineage>
        <taxon>Bacteria</taxon>
        <taxon>Pseudomonadati</taxon>
        <taxon>Pseudomonadota</taxon>
        <taxon>Alphaproteobacteria</taxon>
        <taxon>Sphingomonadales</taxon>
        <taxon>Sphingosinicellaceae</taxon>
        <taxon>Sandaracinobacteroides</taxon>
    </lineage>
</organism>
<dbReference type="Proteomes" id="UP000515292">
    <property type="component" value="Chromosome"/>
</dbReference>
<dbReference type="KEGG" id="sand:H3309_10110"/>
<evidence type="ECO:0000313" key="2">
    <source>
        <dbReference type="Proteomes" id="UP000515292"/>
    </source>
</evidence>
<dbReference type="SUPFAM" id="SSF56645">
    <property type="entry name" value="Acyl-CoA dehydrogenase NM domain-like"/>
    <property type="match status" value="1"/>
</dbReference>
<dbReference type="EMBL" id="CP059851">
    <property type="protein sequence ID" value="QMW21755.1"/>
    <property type="molecule type" value="Genomic_DNA"/>
</dbReference>
<dbReference type="Gene3D" id="2.40.110.10">
    <property type="entry name" value="Butyryl-CoA Dehydrogenase, subunit A, domain 2"/>
    <property type="match status" value="1"/>
</dbReference>
<evidence type="ECO:0000313" key="1">
    <source>
        <dbReference type="EMBL" id="QMW21755.1"/>
    </source>
</evidence>
<accession>A0A7G5IEG3</accession>
<dbReference type="RefSeq" id="WP_182294601.1">
    <property type="nucleotide sequence ID" value="NZ_CP059851.1"/>
</dbReference>
<dbReference type="AlphaFoldDB" id="A0A7G5IEG3"/>
<dbReference type="InterPro" id="IPR009100">
    <property type="entry name" value="AcylCoA_DH/oxidase_NM_dom_sf"/>
</dbReference>
<dbReference type="InterPro" id="IPR046373">
    <property type="entry name" value="Acyl-CoA_Oxase/DH_mid-dom_sf"/>
</dbReference>
<keyword evidence="2" id="KW-1185">Reference proteome</keyword>
<evidence type="ECO:0008006" key="3">
    <source>
        <dbReference type="Google" id="ProtNLM"/>
    </source>
</evidence>
<name>A0A7G5IEG3_9SPHN</name>
<dbReference type="GO" id="GO:0016627">
    <property type="term" value="F:oxidoreductase activity, acting on the CH-CH group of donors"/>
    <property type="evidence" value="ECO:0007669"/>
    <property type="project" value="InterPro"/>
</dbReference>
<gene>
    <name evidence="1" type="ORF">H3309_10110</name>
</gene>
<reference evidence="1 2" key="1">
    <citation type="submission" date="2020-07" db="EMBL/GenBank/DDBJ databases">
        <title>Complete genome sequence for Sandaracinobacter sp. M6.</title>
        <authorList>
            <person name="Tang Y."/>
            <person name="Liu Q."/>
            <person name="Guo Z."/>
            <person name="Lei P."/>
            <person name="Huang B."/>
        </authorList>
    </citation>
    <scope>NUCLEOTIDE SEQUENCE [LARGE SCALE GENOMIC DNA]</scope>
    <source>
        <strain evidence="1 2">M6</strain>
    </source>
</reference>
<sequence length="387" mass="40262">MAELRLPVSVLDAIAQGAEAVDRGARDLRAEIALLAEAGVVTGMAPVSAAPAAWPAAVHAVDVERILMAVGEASLPLGRLLEGHVDALGIVARLGTADAQWLAARAAHRGELLGVWGADMPDSPVRVTFDGSTARLQGSKAFASGLGVVGLAVVTARCPEGHCHAMLVDVGDVARHDADAWDMDGMVGTRSGTMRLDGMTVPAIHWLGAGDAMFAEPHFHGGLWRIAAVQAGALQAVASGLADIISARPADAVQQHRLGQVIVEATSARLWAETARAGVAAGAADAIERVLLAGEAVEGAALRALDIADRAAGTMMHRRDNRLGRVARDLRLYLRQARLDAKLAWATELWTGRWRKARAAAADTGGFAVKAVARIPAMEQAAVARIG</sequence>